<feature type="domain" description="4-O-methyl-glucuronoyl methylesterase-like" evidence="5">
    <location>
        <begin position="229"/>
        <end position="378"/>
    </location>
</feature>
<keyword evidence="3" id="KW-0378">Hydrolase</keyword>
<keyword evidence="1" id="KW-0719">Serine esterase</keyword>
<gene>
    <name evidence="6" type="ORF">U0035_19490</name>
</gene>
<feature type="chain" id="PRO_5046449034" description="4-O-methyl-glucuronoyl methylesterase-like domain-containing protein" evidence="4">
    <location>
        <begin position="19"/>
        <end position="431"/>
    </location>
</feature>
<keyword evidence="7" id="KW-1185">Reference proteome</keyword>
<dbReference type="Gene3D" id="3.40.50.1820">
    <property type="entry name" value="alpha/beta hydrolase"/>
    <property type="match status" value="1"/>
</dbReference>
<dbReference type="RefSeq" id="WP_114790608.1">
    <property type="nucleotide sequence ID" value="NZ_CP139960.1"/>
</dbReference>
<feature type="signal peptide" evidence="4">
    <location>
        <begin position="1"/>
        <end position="18"/>
    </location>
</feature>
<dbReference type="EMBL" id="CP139960">
    <property type="protein sequence ID" value="WQD37852.1"/>
    <property type="molecule type" value="Genomic_DNA"/>
</dbReference>
<sequence>MKIAFIFCLWYLLFVSFAAKSQQQPNYSQTIAGVHVNYHEDSVGSYTLPDPLLMQNGQRVTTASQWVQRRRTEILSLFENLQFGKSPKPLQPVSYKVREANGYAFNGKAIRKQVTIYFSKDTSGPKAFLLYYLPAKASAPPPMLLGISFVTNAMAVDDSSLQPGYAWEKGQRILQTRSAAKKVPVEKLIAAGIGYATFYYGDIEPDFKGGLMHGVRKQFLKDGQQFFAAEEWGAISAWSWGLSRIMDYLETDKDIDNKRIALNGASRLGKTVLWTGARDTRFALIIASISGEGGAALSRRNYGETIQMITDAGRYYYQFAPNYHSFSKRVNDLPMDSHMLIALMAPRPLLLQTGNEDYFSDPKGEFLAAQAAEPVYHLFQKRGLNKTDIPIAGDTSMLNTLGYYMHQGGHTILPEDYDIFIRFIQKHLMED</sequence>
<evidence type="ECO:0000256" key="4">
    <source>
        <dbReference type="SAM" id="SignalP"/>
    </source>
</evidence>
<name>A0ABZ0W3N8_9BACT</name>
<evidence type="ECO:0000259" key="5">
    <source>
        <dbReference type="Pfam" id="PF22244"/>
    </source>
</evidence>
<reference evidence="6 7" key="1">
    <citation type="submission" date="2023-12" db="EMBL/GenBank/DDBJ databases">
        <title>Genome sequencing and assembly of bacterial species from a model synthetic community.</title>
        <authorList>
            <person name="Hogle S.L."/>
        </authorList>
    </citation>
    <scope>NUCLEOTIDE SEQUENCE [LARGE SCALE GENOMIC DNA]</scope>
    <source>
        <strain evidence="6 7">HAMBI_3031</strain>
    </source>
</reference>
<accession>A0ABZ0W3N8</accession>
<dbReference type="Proteomes" id="UP001325680">
    <property type="component" value="Chromosome"/>
</dbReference>
<evidence type="ECO:0000313" key="6">
    <source>
        <dbReference type="EMBL" id="WQD37852.1"/>
    </source>
</evidence>
<evidence type="ECO:0000313" key="7">
    <source>
        <dbReference type="Proteomes" id="UP001325680"/>
    </source>
</evidence>
<dbReference type="SUPFAM" id="SSF53474">
    <property type="entry name" value="alpha/beta-Hydrolases"/>
    <property type="match status" value="1"/>
</dbReference>
<dbReference type="Pfam" id="PF22244">
    <property type="entry name" value="GCE_fung"/>
    <property type="match status" value="1"/>
</dbReference>
<evidence type="ECO:0000256" key="2">
    <source>
        <dbReference type="ARBA" id="ARBA00022729"/>
    </source>
</evidence>
<evidence type="ECO:0000256" key="3">
    <source>
        <dbReference type="ARBA" id="ARBA00022801"/>
    </source>
</evidence>
<keyword evidence="2 4" id="KW-0732">Signal</keyword>
<proteinExistence type="predicted"/>
<dbReference type="InterPro" id="IPR029058">
    <property type="entry name" value="AB_hydrolase_fold"/>
</dbReference>
<protein>
    <recommendedName>
        <fullName evidence="5">4-O-methyl-glucuronoyl methylesterase-like domain-containing protein</fullName>
    </recommendedName>
</protein>
<organism evidence="6 7">
    <name type="scientific">Niabella yanshanensis</name>
    <dbReference type="NCBI Taxonomy" id="577386"/>
    <lineage>
        <taxon>Bacteria</taxon>
        <taxon>Pseudomonadati</taxon>
        <taxon>Bacteroidota</taxon>
        <taxon>Chitinophagia</taxon>
        <taxon>Chitinophagales</taxon>
        <taxon>Chitinophagaceae</taxon>
        <taxon>Niabella</taxon>
    </lineage>
</organism>
<evidence type="ECO:0000256" key="1">
    <source>
        <dbReference type="ARBA" id="ARBA00022487"/>
    </source>
</evidence>
<dbReference type="InterPro" id="IPR054579">
    <property type="entry name" value="GCE-like_dom"/>
</dbReference>